<dbReference type="Pfam" id="PF03982">
    <property type="entry name" value="DAGAT"/>
    <property type="match status" value="1"/>
</dbReference>
<evidence type="ECO:0000256" key="2">
    <source>
        <dbReference type="ARBA" id="ARBA00004771"/>
    </source>
</evidence>
<feature type="transmembrane region" description="Helical" evidence="16">
    <location>
        <begin position="139"/>
        <end position="157"/>
    </location>
</feature>
<comment type="pathway">
    <text evidence="2 16">Glycerolipid metabolism; triacylglycerol biosynthesis.</text>
</comment>
<name>A0AAD5TMP4_9FUNG</name>
<proteinExistence type="inferred from homology"/>
<feature type="transmembrane region" description="Helical" evidence="16">
    <location>
        <begin position="110"/>
        <end position="133"/>
    </location>
</feature>
<keyword evidence="14 16" id="KW-0012">Acyltransferase</keyword>
<keyword evidence="8 16" id="KW-0812">Transmembrane</keyword>
<evidence type="ECO:0000256" key="5">
    <source>
        <dbReference type="ARBA" id="ARBA00013244"/>
    </source>
</evidence>
<keyword evidence="19" id="KW-1185">Reference proteome</keyword>
<evidence type="ECO:0000256" key="1">
    <source>
        <dbReference type="ARBA" id="ARBA00004477"/>
    </source>
</evidence>
<comment type="catalytic activity">
    <reaction evidence="15 16">
        <text>an acyl-CoA + a 1,2-diacyl-sn-glycerol = a triacyl-sn-glycerol + CoA</text>
        <dbReference type="Rhea" id="RHEA:10868"/>
        <dbReference type="ChEBI" id="CHEBI:17815"/>
        <dbReference type="ChEBI" id="CHEBI:57287"/>
        <dbReference type="ChEBI" id="CHEBI:58342"/>
        <dbReference type="ChEBI" id="CHEBI:64615"/>
        <dbReference type="EC" id="2.3.1.20"/>
    </reaction>
</comment>
<dbReference type="AlphaFoldDB" id="A0AAD5TMP4"/>
<sequence length="426" mass="47313">MQQEQQPLHQRLPHAPPGKETTSAADQQLHPLLLADPPQTVYDAAPPRFVDAPAAVAAEHARSAIAASPLGKVAPDALASGGKGVPPDVAASEMLAAGASASLANFPRRVLQFSAVALYSSLLFINIAILIFLAYNWRIIWPFALCYFSYIFLIDSATPYTGGTDRWAFIRQWSFWRGFGEYFGAELVKTAELDPAKNYIFGYHPHGIYAYGLFPNFITQYSGFAKKFPGITLRFSTLDINWSIPIWREIQMGLGTVSVSAKSLKHILTKKGPGWSALIVIGGADEALMAYPNTNDIILNRRKGFVKVAIQTGASLVPVFTFGENDLFWQVNDESAPAIRKAQQRLAKLLTYSLPIYWGRLGMFFLPRKTRLVSVVGKPINVVQNDNPTREEIADLHARYVQELIALFDAHKDTYIPHREKDLHII</sequence>
<evidence type="ECO:0000256" key="15">
    <source>
        <dbReference type="ARBA" id="ARBA00048109"/>
    </source>
</evidence>
<feature type="region of interest" description="Disordered" evidence="17">
    <location>
        <begin position="1"/>
        <end position="30"/>
    </location>
</feature>
<evidence type="ECO:0000256" key="3">
    <source>
        <dbReference type="ARBA" id="ARBA00005189"/>
    </source>
</evidence>
<keyword evidence="12 16" id="KW-0443">Lipid metabolism</keyword>
<evidence type="ECO:0000256" key="10">
    <source>
        <dbReference type="ARBA" id="ARBA00022824"/>
    </source>
</evidence>
<dbReference type="EC" id="2.3.1.20" evidence="5 16"/>
<evidence type="ECO:0000313" key="19">
    <source>
        <dbReference type="Proteomes" id="UP001212152"/>
    </source>
</evidence>
<evidence type="ECO:0000256" key="4">
    <source>
        <dbReference type="ARBA" id="ARBA00005420"/>
    </source>
</evidence>
<dbReference type="InterPro" id="IPR007130">
    <property type="entry name" value="DAGAT"/>
</dbReference>
<reference evidence="18" key="1">
    <citation type="submission" date="2020-05" db="EMBL/GenBank/DDBJ databases">
        <title>Phylogenomic resolution of chytrid fungi.</title>
        <authorList>
            <person name="Stajich J.E."/>
            <person name="Amses K."/>
            <person name="Simmons R."/>
            <person name="Seto K."/>
            <person name="Myers J."/>
            <person name="Bonds A."/>
            <person name="Quandt C.A."/>
            <person name="Barry K."/>
            <person name="Liu P."/>
            <person name="Grigoriev I."/>
            <person name="Longcore J.E."/>
            <person name="James T.Y."/>
        </authorList>
    </citation>
    <scope>NUCLEOTIDE SEQUENCE</scope>
    <source>
        <strain evidence="18">JEL0379</strain>
    </source>
</reference>
<dbReference type="GO" id="GO:0019432">
    <property type="term" value="P:triglyceride biosynthetic process"/>
    <property type="evidence" value="ECO:0007669"/>
    <property type="project" value="UniProtKB-UniRule"/>
</dbReference>
<comment type="function">
    <text evidence="16">Catalyzes the terminal and only committed step in triacylglycerol synthesis by using diacylglycerol and fatty acyl CoA as substrates.</text>
</comment>
<comment type="similarity">
    <text evidence="4 16">Belongs to the diacylglycerol acyltransferase family.</text>
</comment>
<evidence type="ECO:0000256" key="12">
    <source>
        <dbReference type="ARBA" id="ARBA00023098"/>
    </source>
</evidence>
<keyword evidence="13 16" id="KW-0472">Membrane</keyword>
<comment type="caution">
    <text evidence="18">The sequence shown here is derived from an EMBL/GenBank/DDBJ whole genome shotgun (WGS) entry which is preliminary data.</text>
</comment>
<evidence type="ECO:0000256" key="17">
    <source>
        <dbReference type="SAM" id="MobiDB-lite"/>
    </source>
</evidence>
<dbReference type="EMBL" id="JADGJQ010000022">
    <property type="protein sequence ID" value="KAJ3179121.1"/>
    <property type="molecule type" value="Genomic_DNA"/>
</dbReference>
<evidence type="ECO:0000256" key="6">
    <source>
        <dbReference type="ARBA" id="ARBA00022516"/>
    </source>
</evidence>
<organism evidence="18 19">
    <name type="scientific">Geranomyces variabilis</name>
    <dbReference type="NCBI Taxonomy" id="109894"/>
    <lineage>
        <taxon>Eukaryota</taxon>
        <taxon>Fungi</taxon>
        <taxon>Fungi incertae sedis</taxon>
        <taxon>Chytridiomycota</taxon>
        <taxon>Chytridiomycota incertae sedis</taxon>
        <taxon>Chytridiomycetes</taxon>
        <taxon>Spizellomycetales</taxon>
        <taxon>Powellomycetaceae</taxon>
        <taxon>Geranomyces</taxon>
    </lineage>
</organism>
<comment type="pathway">
    <text evidence="3">Lipid metabolism.</text>
</comment>
<dbReference type="CDD" id="cd07987">
    <property type="entry name" value="LPLAT_MGAT-like"/>
    <property type="match status" value="1"/>
</dbReference>
<dbReference type="GO" id="GO:0006071">
    <property type="term" value="P:glycerol metabolic process"/>
    <property type="evidence" value="ECO:0007669"/>
    <property type="project" value="UniProtKB-UniRule"/>
</dbReference>
<keyword evidence="7" id="KW-0808">Transferase</keyword>
<dbReference type="PANTHER" id="PTHR12317:SF0">
    <property type="entry name" value="ACYLTRANSFERASE"/>
    <property type="match status" value="1"/>
</dbReference>
<keyword evidence="9" id="KW-0319">Glycerol metabolism</keyword>
<protein>
    <recommendedName>
        <fullName evidence="5 16">Diacylglycerol O-acyltransferase</fullName>
        <ecNumber evidence="5 16">2.3.1.20</ecNumber>
    </recommendedName>
</protein>
<keyword evidence="11 16" id="KW-1133">Transmembrane helix</keyword>
<evidence type="ECO:0000256" key="14">
    <source>
        <dbReference type="ARBA" id="ARBA00023315"/>
    </source>
</evidence>
<dbReference type="Proteomes" id="UP001212152">
    <property type="component" value="Unassembled WGS sequence"/>
</dbReference>
<evidence type="ECO:0000256" key="8">
    <source>
        <dbReference type="ARBA" id="ARBA00022692"/>
    </source>
</evidence>
<comment type="subcellular location">
    <subcellularLocation>
        <location evidence="1 16">Endoplasmic reticulum membrane</location>
        <topology evidence="1 16">Multi-pass membrane protein</topology>
    </subcellularLocation>
</comment>
<evidence type="ECO:0000256" key="7">
    <source>
        <dbReference type="ARBA" id="ARBA00022679"/>
    </source>
</evidence>
<evidence type="ECO:0000313" key="18">
    <source>
        <dbReference type="EMBL" id="KAJ3179121.1"/>
    </source>
</evidence>
<evidence type="ECO:0000256" key="13">
    <source>
        <dbReference type="ARBA" id="ARBA00023136"/>
    </source>
</evidence>
<dbReference type="GO" id="GO:0004144">
    <property type="term" value="F:diacylglycerol O-acyltransferase activity"/>
    <property type="evidence" value="ECO:0007669"/>
    <property type="project" value="UniProtKB-UniRule"/>
</dbReference>
<evidence type="ECO:0000256" key="16">
    <source>
        <dbReference type="RuleBase" id="RU367023"/>
    </source>
</evidence>
<keyword evidence="6 16" id="KW-0444">Lipid biosynthesis</keyword>
<gene>
    <name evidence="18" type="primary">DGA1_1</name>
    <name evidence="18" type="ORF">HDU87_003077</name>
</gene>
<dbReference type="GO" id="GO:0005789">
    <property type="term" value="C:endoplasmic reticulum membrane"/>
    <property type="evidence" value="ECO:0007669"/>
    <property type="project" value="UniProtKB-SubCell"/>
</dbReference>
<dbReference type="PANTHER" id="PTHR12317">
    <property type="entry name" value="DIACYLGLYCEROL O-ACYLTRANSFERASE"/>
    <property type="match status" value="1"/>
</dbReference>
<evidence type="ECO:0000256" key="11">
    <source>
        <dbReference type="ARBA" id="ARBA00022989"/>
    </source>
</evidence>
<keyword evidence="10 16" id="KW-0256">Endoplasmic reticulum</keyword>
<accession>A0AAD5TMP4</accession>
<evidence type="ECO:0000256" key="9">
    <source>
        <dbReference type="ARBA" id="ARBA00022798"/>
    </source>
</evidence>